<keyword evidence="1" id="KW-0812">Transmembrane</keyword>
<gene>
    <name evidence="3" type="ORF">Aph01nite_01160</name>
</gene>
<name>A0A919Q464_9ACTN</name>
<dbReference type="EMBL" id="BOOA01000001">
    <property type="protein sequence ID" value="GIH21806.1"/>
    <property type="molecule type" value="Genomic_DNA"/>
</dbReference>
<feature type="domain" description="SAF" evidence="2">
    <location>
        <begin position="54"/>
        <end position="113"/>
    </location>
</feature>
<keyword evidence="1" id="KW-1133">Transmembrane helix</keyword>
<dbReference type="Pfam" id="PF08666">
    <property type="entry name" value="SAF"/>
    <property type="match status" value="1"/>
</dbReference>
<dbReference type="AlphaFoldDB" id="A0A919Q464"/>
<dbReference type="SMART" id="SM00858">
    <property type="entry name" value="SAF"/>
    <property type="match status" value="1"/>
</dbReference>
<dbReference type="InterPro" id="IPR013974">
    <property type="entry name" value="SAF"/>
</dbReference>
<evidence type="ECO:0000256" key="1">
    <source>
        <dbReference type="SAM" id="Phobius"/>
    </source>
</evidence>
<accession>A0A919Q464</accession>
<dbReference type="RefSeq" id="WP_204038682.1">
    <property type="nucleotide sequence ID" value="NZ_BOOA01000001.1"/>
</dbReference>
<sequence length="212" mass="22510">MYEVGEEPDLSDPSVAVSPRPRVTRGPFSGAILLLVATGVVVALVWMLMSERQVPVLVAGADLPAYHELNMNDLTIDVRTALDGEGYATVPVEGRLTLKAIKKGEPLLTSDVSPSVRRLISGALTVVGLDVSRADVLGGALRSGDLIQVLLVQRGRPSTEVRAVVLSASEPARAGADWSLVLAMNERTARRHAALLAESEVVIFKDPTASVR</sequence>
<evidence type="ECO:0000313" key="4">
    <source>
        <dbReference type="Proteomes" id="UP000640052"/>
    </source>
</evidence>
<feature type="transmembrane region" description="Helical" evidence="1">
    <location>
        <begin position="28"/>
        <end position="49"/>
    </location>
</feature>
<evidence type="ECO:0000259" key="2">
    <source>
        <dbReference type="SMART" id="SM00858"/>
    </source>
</evidence>
<comment type="caution">
    <text evidence="3">The sequence shown here is derived from an EMBL/GenBank/DDBJ whole genome shotgun (WGS) entry which is preliminary data.</text>
</comment>
<proteinExistence type="predicted"/>
<evidence type="ECO:0000313" key="3">
    <source>
        <dbReference type="EMBL" id="GIH21806.1"/>
    </source>
</evidence>
<organism evidence="3 4">
    <name type="scientific">Acrocarpospora phusangensis</name>
    <dbReference type="NCBI Taxonomy" id="1070424"/>
    <lineage>
        <taxon>Bacteria</taxon>
        <taxon>Bacillati</taxon>
        <taxon>Actinomycetota</taxon>
        <taxon>Actinomycetes</taxon>
        <taxon>Streptosporangiales</taxon>
        <taxon>Streptosporangiaceae</taxon>
        <taxon>Acrocarpospora</taxon>
    </lineage>
</organism>
<dbReference type="CDD" id="cd11614">
    <property type="entry name" value="SAF_CpaB_FlgA_like"/>
    <property type="match status" value="1"/>
</dbReference>
<protein>
    <recommendedName>
        <fullName evidence="2">SAF domain-containing protein</fullName>
    </recommendedName>
</protein>
<dbReference type="Proteomes" id="UP000640052">
    <property type="component" value="Unassembled WGS sequence"/>
</dbReference>
<keyword evidence="4" id="KW-1185">Reference proteome</keyword>
<keyword evidence="1" id="KW-0472">Membrane</keyword>
<reference evidence="3" key="1">
    <citation type="submission" date="2021-01" db="EMBL/GenBank/DDBJ databases">
        <title>Whole genome shotgun sequence of Acrocarpospora phusangensis NBRC 108782.</title>
        <authorList>
            <person name="Komaki H."/>
            <person name="Tamura T."/>
        </authorList>
    </citation>
    <scope>NUCLEOTIDE SEQUENCE</scope>
    <source>
        <strain evidence="3">NBRC 108782</strain>
    </source>
</reference>